<keyword evidence="2" id="KW-1185">Reference proteome</keyword>
<proteinExistence type="predicted"/>
<evidence type="ECO:0000313" key="2">
    <source>
        <dbReference type="Proteomes" id="UP000501690"/>
    </source>
</evidence>
<evidence type="ECO:0000313" key="1">
    <source>
        <dbReference type="EMBL" id="QCD78106.1"/>
    </source>
</evidence>
<sequence length="64" mass="7064">MRMSVGSWWQKLYMCQPCCLSKQDVQMVGCCADFGNSGWGFGETLRKVHVSAIVFVQGGAILDC</sequence>
<accession>A0A4D6KJI7</accession>
<protein>
    <submittedName>
        <fullName evidence="1">Uncharacterized protein</fullName>
    </submittedName>
</protein>
<dbReference type="EMBL" id="CP039345">
    <property type="protein sequence ID" value="QCD78106.1"/>
    <property type="molecule type" value="Genomic_DNA"/>
</dbReference>
<dbReference type="Proteomes" id="UP000501690">
    <property type="component" value="Linkage Group LG1"/>
</dbReference>
<reference evidence="1 2" key="1">
    <citation type="submission" date="2019-04" db="EMBL/GenBank/DDBJ databases">
        <title>An improved genome assembly and genetic linkage map for asparagus bean, Vigna unguiculata ssp. sesquipedialis.</title>
        <authorList>
            <person name="Xia Q."/>
            <person name="Zhang R."/>
            <person name="Dong Y."/>
        </authorList>
    </citation>
    <scope>NUCLEOTIDE SEQUENCE [LARGE SCALE GENOMIC DNA]</scope>
    <source>
        <tissue evidence="1">Leaf</tissue>
    </source>
</reference>
<name>A0A4D6KJI7_VIGUN</name>
<dbReference type="AlphaFoldDB" id="A0A4D6KJI7"/>
<organism evidence="1 2">
    <name type="scientific">Vigna unguiculata</name>
    <name type="common">Cowpea</name>
    <dbReference type="NCBI Taxonomy" id="3917"/>
    <lineage>
        <taxon>Eukaryota</taxon>
        <taxon>Viridiplantae</taxon>
        <taxon>Streptophyta</taxon>
        <taxon>Embryophyta</taxon>
        <taxon>Tracheophyta</taxon>
        <taxon>Spermatophyta</taxon>
        <taxon>Magnoliopsida</taxon>
        <taxon>eudicotyledons</taxon>
        <taxon>Gunneridae</taxon>
        <taxon>Pentapetalae</taxon>
        <taxon>rosids</taxon>
        <taxon>fabids</taxon>
        <taxon>Fabales</taxon>
        <taxon>Fabaceae</taxon>
        <taxon>Papilionoideae</taxon>
        <taxon>50 kb inversion clade</taxon>
        <taxon>NPAAA clade</taxon>
        <taxon>indigoferoid/millettioid clade</taxon>
        <taxon>Phaseoleae</taxon>
        <taxon>Vigna</taxon>
    </lineage>
</organism>
<gene>
    <name evidence="1" type="ORF">DEO72_LG1g1735</name>
</gene>